<dbReference type="SUPFAM" id="SSF54928">
    <property type="entry name" value="RNA-binding domain, RBD"/>
    <property type="match status" value="2"/>
</dbReference>
<feature type="compositionally biased region" description="Polar residues" evidence="2">
    <location>
        <begin position="142"/>
        <end position="157"/>
    </location>
</feature>
<feature type="compositionally biased region" description="Polar residues" evidence="2">
    <location>
        <begin position="1473"/>
        <end position="1483"/>
    </location>
</feature>
<dbReference type="EMBL" id="JBJQOH010000004">
    <property type="protein sequence ID" value="KAL3687656.1"/>
    <property type="molecule type" value="Genomic_DNA"/>
</dbReference>
<dbReference type="CDD" id="cd00590">
    <property type="entry name" value="RRM_SF"/>
    <property type="match status" value="1"/>
</dbReference>
<keyword evidence="1" id="KW-0694">RNA-binding</keyword>
<evidence type="ECO:0000313" key="5">
    <source>
        <dbReference type="Proteomes" id="UP001633002"/>
    </source>
</evidence>
<name>A0ABD3HC77_9MARC</name>
<dbReference type="InterPro" id="IPR012677">
    <property type="entry name" value="Nucleotide-bd_a/b_plait_sf"/>
</dbReference>
<evidence type="ECO:0000256" key="1">
    <source>
        <dbReference type="PROSITE-ProRule" id="PRU00176"/>
    </source>
</evidence>
<dbReference type="PROSITE" id="PS50102">
    <property type="entry name" value="RRM"/>
    <property type="match status" value="1"/>
</dbReference>
<feature type="compositionally biased region" description="Low complexity" evidence="2">
    <location>
        <begin position="936"/>
        <end position="946"/>
    </location>
</feature>
<feature type="compositionally biased region" description="Basic and acidic residues" evidence="2">
    <location>
        <begin position="627"/>
        <end position="693"/>
    </location>
</feature>
<feature type="region of interest" description="Disordered" evidence="2">
    <location>
        <begin position="1"/>
        <end position="115"/>
    </location>
</feature>
<feature type="compositionally biased region" description="Basic and acidic residues" evidence="2">
    <location>
        <begin position="700"/>
        <end position="776"/>
    </location>
</feature>
<reference evidence="4 5" key="1">
    <citation type="submission" date="2024-09" db="EMBL/GenBank/DDBJ databases">
        <title>Chromosome-scale assembly of Riccia sorocarpa.</title>
        <authorList>
            <person name="Paukszto L."/>
        </authorList>
    </citation>
    <scope>NUCLEOTIDE SEQUENCE [LARGE SCALE GENOMIC DNA]</scope>
    <source>
        <strain evidence="4">LP-2024</strain>
        <tissue evidence="4">Aerial parts of the thallus</tissue>
    </source>
</reference>
<dbReference type="GO" id="GO:0003723">
    <property type="term" value="F:RNA binding"/>
    <property type="evidence" value="ECO:0007669"/>
    <property type="project" value="UniProtKB-UniRule"/>
</dbReference>
<feature type="region of interest" description="Disordered" evidence="2">
    <location>
        <begin position="1119"/>
        <end position="1144"/>
    </location>
</feature>
<organism evidence="4 5">
    <name type="scientific">Riccia sorocarpa</name>
    <dbReference type="NCBI Taxonomy" id="122646"/>
    <lineage>
        <taxon>Eukaryota</taxon>
        <taxon>Viridiplantae</taxon>
        <taxon>Streptophyta</taxon>
        <taxon>Embryophyta</taxon>
        <taxon>Marchantiophyta</taxon>
        <taxon>Marchantiopsida</taxon>
        <taxon>Marchantiidae</taxon>
        <taxon>Marchantiales</taxon>
        <taxon>Ricciaceae</taxon>
        <taxon>Riccia</taxon>
    </lineage>
</organism>
<evidence type="ECO:0000313" key="4">
    <source>
        <dbReference type="EMBL" id="KAL3687656.1"/>
    </source>
</evidence>
<feature type="compositionally biased region" description="Basic and acidic residues" evidence="2">
    <location>
        <begin position="1841"/>
        <end position="1855"/>
    </location>
</feature>
<feature type="compositionally biased region" description="Low complexity" evidence="2">
    <location>
        <begin position="805"/>
        <end position="816"/>
    </location>
</feature>
<feature type="compositionally biased region" description="Basic and acidic residues" evidence="2">
    <location>
        <begin position="1811"/>
        <end position="1822"/>
    </location>
</feature>
<feature type="compositionally biased region" description="Polar residues" evidence="2">
    <location>
        <begin position="184"/>
        <end position="198"/>
    </location>
</feature>
<feature type="region of interest" description="Disordered" evidence="2">
    <location>
        <begin position="1786"/>
        <end position="1855"/>
    </location>
</feature>
<dbReference type="SMART" id="SM00360">
    <property type="entry name" value="RRM"/>
    <property type="match status" value="4"/>
</dbReference>
<comment type="caution">
    <text evidence="4">The sequence shown here is derived from an EMBL/GenBank/DDBJ whole genome shotgun (WGS) entry which is preliminary data.</text>
</comment>
<keyword evidence="5" id="KW-1185">Reference proteome</keyword>
<feature type="compositionally biased region" description="Polar residues" evidence="2">
    <location>
        <begin position="872"/>
        <end position="898"/>
    </location>
</feature>
<dbReference type="InterPro" id="IPR035979">
    <property type="entry name" value="RBD_domain_sf"/>
</dbReference>
<feature type="region of interest" description="Disordered" evidence="2">
    <location>
        <begin position="936"/>
        <end position="962"/>
    </location>
</feature>
<feature type="compositionally biased region" description="Basic and acidic residues" evidence="2">
    <location>
        <begin position="899"/>
        <end position="914"/>
    </location>
</feature>
<gene>
    <name evidence="4" type="ORF">R1sor_013965</name>
</gene>
<feature type="region of interest" description="Disordered" evidence="2">
    <location>
        <begin position="1455"/>
        <end position="1505"/>
    </location>
</feature>
<feature type="compositionally biased region" description="Basic and acidic residues" evidence="2">
    <location>
        <begin position="783"/>
        <end position="804"/>
    </location>
</feature>
<feature type="region of interest" description="Disordered" evidence="2">
    <location>
        <begin position="863"/>
        <end position="914"/>
    </location>
</feature>
<feature type="region of interest" description="Disordered" evidence="2">
    <location>
        <begin position="128"/>
        <end position="233"/>
    </location>
</feature>
<dbReference type="InterPro" id="IPR000504">
    <property type="entry name" value="RRM_dom"/>
</dbReference>
<feature type="compositionally biased region" description="Basic and acidic residues" evidence="2">
    <location>
        <begin position="76"/>
        <end position="88"/>
    </location>
</feature>
<evidence type="ECO:0000259" key="3">
    <source>
        <dbReference type="PROSITE" id="PS50102"/>
    </source>
</evidence>
<protein>
    <recommendedName>
        <fullName evidence="3">RRM domain-containing protein</fullName>
    </recommendedName>
</protein>
<feature type="region of interest" description="Disordered" evidence="2">
    <location>
        <begin position="575"/>
        <end position="839"/>
    </location>
</feature>
<accession>A0ABD3HC77</accession>
<sequence length="2101" mass="230444">MFDLNELPEGDGFFTVTVGKTEGEGIPAPPAEVSVSKEALNRNTSNPNRDDEAAEAKEGSVSKKQPPALKSSTTAYREEKWEAEKVAEYDASNRVSKSPAARGASTEIGLGLETKLLDKVEAIPDTGFGFGISAGPEKLGLRTSSPKQSSDLTTDFLNRSPEKLDVPTGGYKLGGDAAEDDDGNLQSQPPSLHSSDTGSVRKGKRARDDDSLGVQATADQAGPSSKRPPRSAHPGAIVEVDRETGPSLSMAVDREVAELVTPATNHKARSSKGDLSIHEEAVTSLSLGETSLTGVKADISISRESDIPTISTIRPVLALSISASVGPSASVNKEIGSATTSGIADKKLVSGEVTAGMIAKDANVVLQAPDAVSPNQPFWRGQLRGDGVGLIDVAAYCSEEILSASQLRSLPQVLTVEKISRLSELFDAVRQGPIDDPVFRIKHPPSSTNLKGETFASLFQPPRVRKQGALKAGGGNQMEFHHGLRNGSADRDMGPPGFTHNDDQYVAVVKLKDPKSSSTGRRGSKVLYLVLDTVAEAACDTDVPFRKKFEREIIEYGNIEESIIYAVLCHPPDRDRSAEAGPADELTPEVVTVSRDSSQAAQPDAPSGKVIAEKRSSSTADVSGAEPVDRDRGELLKSRDNKETPDDSSHEVRRSEKNKARKDDAGKERHKEREREKDRGKEKEREGRSVTKDGHRHTHRSSEKVKELDTVKRDRSKDRDADRVNNKERERNRDSQHEPADKSHRVKDPEREKPDKQREKEREKVRDRDKEKDKERPARKRDRSAAELDRVTGDEKNLTPDAERPAPGFGLPAPGFSSPPPGFSRDVSSGLGAATLLGKDIRRRGKIVDEDVAFDEKYGFEFKTSPPERETFSVSKKTGHSTKMNNLDSTGARVSTTDDGLRASRNKETASDVDRVGVKTMDALSGLPDIKSVNVTSTKESTVSSEGIKEKLTPDRPAVAAPSEGILQSASEDARTIQATLKSTACVDPSILGEIGTTSRKGTEETMDIDGEIRVLENVQGGKKSDTLKVQVQATEFRSSITKSDNLSVANVATSSKVVPSGRVSGLDTGRPEVAAPADSSGNDGVTGKSISRTKEVLLPPKGKGLSLRVENIPEPISVRKYDSSSKGGGQELEPSPGPFDKSIHAGAEDVQATRLAVQYSPTAIDNGSVTPVAFVEKDVSLDFVLSACDKETRAWLVSKPNEVYLAEEFGVRILRMEEIPSAKIDLRPRIQHGPVNVRLSLATDKSTDANEARWFINQAADMLRAVASRGVFAKCLWYQGPVQRLGGELGPSIQAVVKKIKGEDGKNLERIQEDTGVMIGIVLDANNKKGIVNSSRVIGLRLKCIRKRGFVEATRQAEELLAQVAELFSKDIGAGSAAGPQDVGLAKLKVDNFSTASPSSGIVTPMPKDLYAAYSPASPLTASSTPLTASSIKSKLDESPIEAKTFSACATAVPSASSYPGSAVKPDPPTSEEINVQSPQNISEDEESDRVLKPSDAKSGSSRPLYVSSLPSFASAPMLKQLFEEVLKKNCDGSSELVLDINLDQGNRCAFVEFASDELLRFIMKAYAEDSKTFCGLKLELGSSAALRQPEKQYRTGKTEASVSAVELGSGPSEVALGVSGARKERTLRKTDDLAGRFAGTTDSDCEVFPPQERRYSGSMRVPGRSVDRPKPLFLTELMRNASAKSVHDLFEEIIKKYGYPALGSFKGKPTIVDVRYIPSRGCAFVDLATSELVDFLLDLHTRKPEVFFDIKMEVGRRPLPGQAEDESPLPSIVKRLTAPNRYPYVPDETIQTYSAAKRPRRHFQSISPPRRDPEHDHAEEHDEEGDEERLQNGVRKQQRRSDPERTVYADRLPENATEGMIRRIFETVLRESLSEEQRERFGEELITEVRHVPTKFCAFIVFGREELTRLVLQLYNQDEDIFENMRLKPHFHSRMEDLYREDLHERDDGGPTFRMPLRDTSLMDRRRLRAMDDYYHSGSDVHDLRRGRVPTAHRAVAATAFKEVDRRRSVYVDRIPEHLPEPKMRDMFERALRQNRHAFNAQLVSQVTFFRDKFDKDKLCAFVELENEELVQELLEVYTEDEESFKGMRVRPAIKYGGH</sequence>
<feature type="compositionally biased region" description="Basic and acidic residues" evidence="2">
    <location>
        <begin position="48"/>
        <end position="61"/>
    </location>
</feature>
<feature type="domain" description="RRM" evidence="3">
    <location>
        <begin position="2010"/>
        <end position="2101"/>
    </location>
</feature>
<evidence type="ECO:0000256" key="2">
    <source>
        <dbReference type="SAM" id="MobiDB-lite"/>
    </source>
</evidence>
<feature type="region of interest" description="Disordered" evidence="2">
    <location>
        <begin position="1054"/>
        <end position="1096"/>
    </location>
</feature>
<dbReference type="Gene3D" id="3.30.70.330">
    <property type="match status" value="2"/>
</dbReference>
<proteinExistence type="predicted"/>
<dbReference type="Proteomes" id="UP001633002">
    <property type="component" value="Unassembled WGS sequence"/>
</dbReference>